<gene>
    <name evidence="1" type="ordered locus">gbs1369</name>
</gene>
<organism evidence="1 2">
    <name type="scientific">Streptococcus agalactiae serotype III (strain NEM316)</name>
    <dbReference type="NCBI Taxonomy" id="211110"/>
    <lineage>
        <taxon>Bacteria</taxon>
        <taxon>Bacillati</taxon>
        <taxon>Bacillota</taxon>
        <taxon>Bacilli</taxon>
        <taxon>Lactobacillales</taxon>
        <taxon>Streptococcaceae</taxon>
        <taxon>Streptococcus</taxon>
    </lineage>
</organism>
<dbReference type="RefSeq" id="WP_000770684.1">
    <property type="nucleotide sequence ID" value="NC_004368.1"/>
</dbReference>
<sequence length="148" mass="17007">MKLLHKKSILECSELDEKIHQAEMNQLMDMLLSLPNYDCDIEVSFEDDYHKDKREPLFYESNLHRIFEFIEAQDIKNGVDTFLTDEHHLAFRAYGQGYFHKGKEGLITSLLTVKCFEEGMVPVDMSKYLLSPASDLEPSLTLEGGADA</sequence>
<dbReference type="AlphaFoldDB" id="Q8E4N2"/>
<dbReference type="EMBL" id="AL766850">
    <property type="protein sequence ID" value="CAD47028.1"/>
    <property type="molecule type" value="Genomic_DNA"/>
</dbReference>
<name>Q8E4N2_STRA3</name>
<dbReference type="HOGENOM" id="CLU_151346_0_0_9"/>
<protein>
    <submittedName>
        <fullName evidence="1">Uncharacterized protein</fullName>
    </submittedName>
</protein>
<evidence type="ECO:0000313" key="2">
    <source>
        <dbReference type="Proteomes" id="UP000000823"/>
    </source>
</evidence>
<dbReference type="Proteomes" id="UP000000823">
    <property type="component" value="Chromosome"/>
</dbReference>
<reference evidence="1 2" key="1">
    <citation type="journal article" date="2002" name="Mol. Microbiol.">
        <title>Genome sequence of Streptococcus agalactiae, a pathogen causing invasive neonatal disease.</title>
        <authorList>
            <person name="Glaser P."/>
            <person name="Rusniok C."/>
            <person name="Buchrieser C."/>
            <person name="Chevalier F."/>
            <person name="Frangeul L."/>
            <person name="Msadek T."/>
            <person name="Zouine M."/>
            <person name="Couve E."/>
            <person name="Lalioui L."/>
            <person name="Poyart C."/>
            <person name="Trieu-Cuot P."/>
            <person name="Kunst F."/>
        </authorList>
    </citation>
    <scope>NUCLEOTIDE SEQUENCE [LARGE SCALE GENOMIC DNA]</scope>
    <source>
        <strain evidence="1 2">NEM316</strain>
    </source>
</reference>
<dbReference type="KEGG" id="san:gbs1369"/>
<dbReference type="eggNOG" id="ENOG5033NK4">
    <property type="taxonomic scope" value="Bacteria"/>
</dbReference>
<evidence type="ECO:0000313" key="1">
    <source>
        <dbReference type="EMBL" id="CAD47028.1"/>
    </source>
</evidence>
<accession>Q8E4N2</accession>
<proteinExistence type="predicted"/>